<comment type="caution">
    <text evidence="2">The sequence shown here is derived from an EMBL/GenBank/DDBJ whole genome shotgun (WGS) entry which is preliminary data.</text>
</comment>
<organism evidence="2 3">
    <name type="scientific">Gryllotalpicola kribbensis</name>
    <dbReference type="NCBI Taxonomy" id="993084"/>
    <lineage>
        <taxon>Bacteria</taxon>
        <taxon>Bacillati</taxon>
        <taxon>Actinomycetota</taxon>
        <taxon>Actinomycetes</taxon>
        <taxon>Micrococcales</taxon>
        <taxon>Microbacteriaceae</taxon>
        <taxon>Gryllotalpicola</taxon>
    </lineage>
</organism>
<dbReference type="Pfam" id="PF04230">
    <property type="entry name" value="PS_pyruv_trans"/>
    <property type="match status" value="1"/>
</dbReference>
<gene>
    <name evidence="2" type="ORF">GCM10022288_11930</name>
</gene>
<proteinExistence type="predicted"/>
<evidence type="ECO:0000313" key="2">
    <source>
        <dbReference type="EMBL" id="GAA4187233.1"/>
    </source>
</evidence>
<keyword evidence="2" id="KW-0808">Transferase</keyword>
<dbReference type="EMBL" id="BAABBX010000009">
    <property type="protein sequence ID" value="GAA4187233.1"/>
    <property type="molecule type" value="Genomic_DNA"/>
</dbReference>
<keyword evidence="3" id="KW-1185">Reference proteome</keyword>
<sequence length="307" mass="32352">MVTAQPQALPRVRNRGDRTTVHGVTVFSWNPHRPLIPERRGSRLVVPRRIGNFGDLLGPVIVAAMLERAGVAPAAPAPAGAGGRRVLAVGSVLQFARAGDVVWGSGMNGKSMAELPALSQLDVRAVRGPRTRAVLHGLGIESPEVYGDPALLAPLLFPWLREASASKVRGTLIAPNMNDRKALRGVPDVLDPQRPLLECLREIARSERVVGSSLHAVIVAEALGVPAVAVVSREEHPLKYADYYEGTGRPGVRLAESVADATAARAAVPGPQWAPEPLLDAFPYDVWGAAGPTAAAAAPASARQTAR</sequence>
<feature type="domain" description="Polysaccharide pyruvyl transferase" evidence="1">
    <location>
        <begin position="92"/>
        <end position="230"/>
    </location>
</feature>
<dbReference type="GO" id="GO:0016740">
    <property type="term" value="F:transferase activity"/>
    <property type="evidence" value="ECO:0007669"/>
    <property type="project" value="UniProtKB-KW"/>
</dbReference>
<name>A0ABP8AP74_9MICO</name>
<accession>A0ABP8AP74</accession>
<dbReference type="Proteomes" id="UP001500213">
    <property type="component" value="Unassembled WGS sequence"/>
</dbReference>
<protein>
    <submittedName>
        <fullName evidence="2">Polysaccharide pyruvyl transferase family protein</fullName>
    </submittedName>
</protein>
<evidence type="ECO:0000259" key="1">
    <source>
        <dbReference type="Pfam" id="PF04230"/>
    </source>
</evidence>
<dbReference type="InterPro" id="IPR007345">
    <property type="entry name" value="Polysacch_pyruvyl_Trfase"/>
</dbReference>
<reference evidence="3" key="1">
    <citation type="journal article" date="2019" name="Int. J. Syst. Evol. Microbiol.">
        <title>The Global Catalogue of Microorganisms (GCM) 10K type strain sequencing project: providing services to taxonomists for standard genome sequencing and annotation.</title>
        <authorList>
            <consortium name="The Broad Institute Genomics Platform"/>
            <consortium name="The Broad Institute Genome Sequencing Center for Infectious Disease"/>
            <person name="Wu L."/>
            <person name="Ma J."/>
        </authorList>
    </citation>
    <scope>NUCLEOTIDE SEQUENCE [LARGE SCALE GENOMIC DNA]</scope>
    <source>
        <strain evidence="3">JCM 17593</strain>
    </source>
</reference>
<evidence type="ECO:0000313" key="3">
    <source>
        <dbReference type="Proteomes" id="UP001500213"/>
    </source>
</evidence>